<dbReference type="OrthoDB" id="7658418at2"/>
<evidence type="ECO:0008006" key="5">
    <source>
        <dbReference type="Google" id="ProtNLM"/>
    </source>
</evidence>
<dbReference type="Gene3D" id="3.20.20.370">
    <property type="entry name" value="Glycoside hydrolase/deacetylase"/>
    <property type="match status" value="1"/>
</dbReference>
<feature type="compositionally biased region" description="Low complexity" evidence="1">
    <location>
        <begin position="170"/>
        <end position="180"/>
    </location>
</feature>
<feature type="region of interest" description="Disordered" evidence="1">
    <location>
        <begin position="170"/>
        <end position="293"/>
    </location>
</feature>
<sequence length="549" mass="53913">MGQGRGVIFGVIWGVLASGLLLVVLSLTVPAPQGAADRPRAGMAAPEMAAPEAPADLVPALAAPQPAEEGPALPEPMPAAPDLPPGLAAAPQAPGGVGEVGTAAGTMAAPAGELPAEAAAVVADGAAPGGAPASAAVLTDAPDAAAPAPVASLIPTPYGSEFTREAPDVAPALPGIEPAPAAAPAPRPTEAAPEPQERAALDAAPAPQPPAGAAPAEPTAPASPPDSSGAVAPAPVSARPEASTPGLVPPLPQRGAEPELPAASDQPAAEQAAAAVTRPGPAPQPGFRPAPGVRVNQLPRIEDALLPGPLPGSAPPAALAPEAAALPALLAHAAAFTAAPDAPLLAIVLIDDGSGPAIAPELLADLPFPVTIALDPAAPGAADAARGYRALGQEVAILAALPRGATPSDLEVSWQAFVQALPEAVAVLDAPAGRMQNDRRLAGQLVLLAAEKGHGLLTWDIGLNPAAQLASAASVPQAKVFRRLDAEQETAPVIGRYLDRAAFEASRSGAVVVTASTRADTLAAILDWAVGQSRTVTLAPLSAVLMRDF</sequence>
<accession>A0A159Z184</accession>
<dbReference type="Pfam" id="PF04748">
    <property type="entry name" value="Polysacc_deac_2"/>
    <property type="match status" value="1"/>
</dbReference>
<reference evidence="3 4" key="1">
    <citation type="submission" date="2015-09" db="EMBL/GenBank/DDBJ databases">
        <title>Complete genome sequence of Defluviimonas alba cai42t isolated from an oilfield in Xinjiang.</title>
        <authorList>
            <person name="Geng S."/>
            <person name="Pan X."/>
            <person name="Wu X."/>
        </authorList>
    </citation>
    <scope>NUCLEOTIDE SEQUENCE [LARGE SCALE GENOMIC DNA]</scope>
    <source>
        <strain evidence="4">cai42</strain>
    </source>
</reference>
<dbReference type="SUPFAM" id="SSF88713">
    <property type="entry name" value="Glycoside hydrolase/deacetylase"/>
    <property type="match status" value="1"/>
</dbReference>
<dbReference type="InterPro" id="IPR011330">
    <property type="entry name" value="Glyco_hydro/deAcase_b/a-brl"/>
</dbReference>
<dbReference type="Proteomes" id="UP000076128">
    <property type="component" value="Chromosome"/>
</dbReference>
<evidence type="ECO:0000313" key="3">
    <source>
        <dbReference type="EMBL" id="AMY68685.1"/>
    </source>
</evidence>
<dbReference type="GO" id="GO:0005975">
    <property type="term" value="P:carbohydrate metabolic process"/>
    <property type="evidence" value="ECO:0007669"/>
    <property type="project" value="InterPro"/>
</dbReference>
<name>A0A159Z184_9RHOB</name>
<organism evidence="3 4">
    <name type="scientific">Frigidibacter mobilis</name>
    <dbReference type="NCBI Taxonomy" id="1335048"/>
    <lineage>
        <taxon>Bacteria</taxon>
        <taxon>Pseudomonadati</taxon>
        <taxon>Pseudomonadota</taxon>
        <taxon>Alphaproteobacteria</taxon>
        <taxon>Rhodobacterales</taxon>
        <taxon>Paracoccaceae</taxon>
        <taxon>Frigidibacter</taxon>
    </lineage>
</organism>
<keyword evidence="2" id="KW-0812">Transmembrane</keyword>
<gene>
    <name evidence="3" type="ORF">AKL17_1431</name>
</gene>
<evidence type="ECO:0000256" key="1">
    <source>
        <dbReference type="SAM" id="MobiDB-lite"/>
    </source>
</evidence>
<feature type="compositionally biased region" description="Low complexity" evidence="1">
    <location>
        <begin position="261"/>
        <end position="275"/>
    </location>
</feature>
<dbReference type="KEGG" id="daa:AKL17_1431"/>
<dbReference type="InterPro" id="IPR006837">
    <property type="entry name" value="Divergent_DAC"/>
</dbReference>
<dbReference type="EMBL" id="CP012661">
    <property type="protein sequence ID" value="AMY68685.1"/>
    <property type="molecule type" value="Genomic_DNA"/>
</dbReference>
<evidence type="ECO:0000313" key="4">
    <source>
        <dbReference type="Proteomes" id="UP000076128"/>
    </source>
</evidence>
<feature type="transmembrane region" description="Helical" evidence="2">
    <location>
        <begin position="7"/>
        <end position="29"/>
    </location>
</feature>
<dbReference type="STRING" id="1335048.AKL17_1431"/>
<protein>
    <recommendedName>
        <fullName evidence="5">Divergent polysaccharide deacetylase</fullName>
    </recommendedName>
</protein>
<keyword evidence="2" id="KW-0472">Membrane</keyword>
<keyword evidence="4" id="KW-1185">Reference proteome</keyword>
<dbReference type="AlphaFoldDB" id="A0A159Z184"/>
<feature type="compositionally biased region" description="Low complexity" evidence="1">
    <location>
        <begin position="213"/>
        <end position="243"/>
    </location>
</feature>
<proteinExistence type="predicted"/>
<keyword evidence="2" id="KW-1133">Transmembrane helix</keyword>
<dbReference type="RefSeq" id="WP_066811825.1">
    <property type="nucleotide sequence ID" value="NZ_CP012661.1"/>
</dbReference>
<evidence type="ECO:0000256" key="2">
    <source>
        <dbReference type="SAM" id="Phobius"/>
    </source>
</evidence>